<evidence type="ECO:0000259" key="2">
    <source>
        <dbReference type="Pfam" id="PF02517"/>
    </source>
</evidence>
<feature type="domain" description="CAAX prenyl protease 2/Lysostaphin resistance protein A-like" evidence="2">
    <location>
        <begin position="108"/>
        <end position="202"/>
    </location>
</feature>
<keyword evidence="1" id="KW-0472">Membrane</keyword>
<proteinExistence type="predicted"/>
<evidence type="ECO:0000256" key="1">
    <source>
        <dbReference type="SAM" id="Phobius"/>
    </source>
</evidence>
<keyword evidence="3" id="KW-0645">Protease</keyword>
<keyword evidence="1" id="KW-0812">Transmembrane</keyword>
<reference evidence="3" key="2">
    <citation type="submission" date="2021-04" db="EMBL/GenBank/DDBJ databases">
        <authorList>
            <person name="Gilroy R."/>
        </authorList>
    </citation>
    <scope>NUCLEOTIDE SEQUENCE</scope>
    <source>
        <strain evidence="3">1068</strain>
    </source>
</reference>
<dbReference type="InterPro" id="IPR003675">
    <property type="entry name" value="Rce1/LyrA-like_dom"/>
</dbReference>
<evidence type="ECO:0000313" key="3">
    <source>
        <dbReference type="EMBL" id="HIZ64650.1"/>
    </source>
</evidence>
<evidence type="ECO:0000313" key="4">
    <source>
        <dbReference type="Proteomes" id="UP000824056"/>
    </source>
</evidence>
<feature type="transmembrane region" description="Helical" evidence="1">
    <location>
        <begin position="144"/>
        <end position="161"/>
    </location>
</feature>
<gene>
    <name evidence="3" type="ORF">H9809_01905</name>
</gene>
<dbReference type="EMBL" id="DXBG01000039">
    <property type="protein sequence ID" value="HIZ64650.1"/>
    <property type="molecule type" value="Genomic_DNA"/>
</dbReference>
<name>A0A9D2FPS9_9FIRM</name>
<dbReference type="Proteomes" id="UP000824056">
    <property type="component" value="Unassembled WGS sequence"/>
</dbReference>
<keyword evidence="1" id="KW-1133">Transmembrane helix</keyword>
<keyword evidence="3" id="KW-0378">Hydrolase</keyword>
<feature type="transmembrane region" description="Helical" evidence="1">
    <location>
        <begin position="73"/>
        <end position="97"/>
    </location>
</feature>
<dbReference type="GO" id="GO:0080120">
    <property type="term" value="P:CAAX-box protein maturation"/>
    <property type="evidence" value="ECO:0007669"/>
    <property type="project" value="UniProtKB-ARBA"/>
</dbReference>
<feature type="transmembrane region" description="Helical" evidence="1">
    <location>
        <begin position="109"/>
        <end position="132"/>
    </location>
</feature>
<dbReference type="GO" id="GO:0008237">
    <property type="term" value="F:metallopeptidase activity"/>
    <property type="evidence" value="ECO:0007669"/>
    <property type="project" value="UniProtKB-KW"/>
</dbReference>
<organism evidence="3 4">
    <name type="scientific">Candidatus Blautia pullicola</name>
    <dbReference type="NCBI Taxonomy" id="2838498"/>
    <lineage>
        <taxon>Bacteria</taxon>
        <taxon>Bacillati</taxon>
        <taxon>Bacillota</taxon>
        <taxon>Clostridia</taxon>
        <taxon>Lachnospirales</taxon>
        <taxon>Lachnospiraceae</taxon>
        <taxon>Blautia</taxon>
    </lineage>
</organism>
<dbReference type="AlphaFoldDB" id="A0A9D2FPS9"/>
<feature type="transmembrane region" description="Helical" evidence="1">
    <location>
        <begin position="33"/>
        <end position="53"/>
    </location>
</feature>
<feature type="transmembrane region" description="Helical" evidence="1">
    <location>
        <begin position="7"/>
        <end position="27"/>
    </location>
</feature>
<reference evidence="3" key="1">
    <citation type="journal article" date="2021" name="PeerJ">
        <title>Extensive microbial diversity within the chicken gut microbiome revealed by metagenomics and culture.</title>
        <authorList>
            <person name="Gilroy R."/>
            <person name="Ravi A."/>
            <person name="Getino M."/>
            <person name="Pursley I."/>
            <person name="Horton D.L."/>
            <person name="Alikhan N.F."/>
            <person name="Baker D."/>
            <person name="Gharbi K."/>
            <person name="Hall N."/>
            <person name="Watson M."/>
            <person name="Adriaenssens E.M."/>
            <person name="Foster-Nyarko E."/>
            <person name="Jarju S."/>
            <person name="Secka A."/>
            <person name="Antonio M."/>
            <person name="Oren A."/>
            <person name="Chaudhuri R.R."/>
            <person name="La Ragione R."/>
            <person name="Hildebrand F."/>
            <person name="Pallen M.J."/>
        </authorList>
    </citation>
    <scope>NUCLEOTIDE SEQUENCE</scope>
    <source>
        <strain evidence="3">1068</strain>
    </source>
</reference>
<keyword evidence="3" id="KW-0482">Metalloprotease</keyword>
<dbReference type="GO" id="GO:0004175">
    <property type="term" value="F:endopeptidase activity"/>
    <property type="evidence" value="ECO:0007669"/>
    <property type="project" value="UniProtKB-ARBA"/>
</dbReference>
<comment type="caution">
    <text evidence="3">The sequence shown here is derived from an EMBL/GenBank/DDBJ whole genome shotgun (WGS) entry which is preliminary data.</text>
</comment>
<feature type="transmembrane region" description="Helical" evidence="1">
    <location>
        <begin position="167"/>
        <end position="185"/>
    </location>
</feature>
<accession>A0A9D2FPS9</accession>
<protein>
    <submittedName>
        <fullName evidence="3">CPBP family intramembrane metalloprotease</fullName>
    </submittedName>
</protein>
<sequence length="212" mass="24070">MKKTKKIIILCCSLVMILIVSLSARFLKYIDISALKITALIILNLLNGFIAWLAMKQTDMIVDVDFKNKRQYLIGAIIALALSVIIAVIPALCGFSLVGEHTDFSWFDLIYNFLFYLLIIGPVEEFVFRVYLQDTFVSFFENHKWLGVVVEASLFGLWHIINGNLVQVLFTFGIGLVLGFAKYKIKDCSYVSVAFGHGLYDFLNTIVRMFVV</sequence>
<dbReference type="Pfam" id="PF02517">
    <property type="entry name" value="Rce1-like"/>
    <property type="match status" value="1"/>
</dbReference>